<dbReference type="Proteomes" id="UP000261520">
    <property type="component" value="Unplaced"/>
</dbReference>
<name>A0A3B3ZZ23_9GOBI</name>
<dbReference type="STRING" id="409849.ENSPMGP00000009516"/>
<dbReference type="PANTHER" id="PTHR20859:SF86">
    <property type="entry name" value="INTERLEUKIN-20 RECEPTOR SUBUNIT ALPHA"/>
    <property type="match status" value="1"/>
</dbReference>
<feature type="domain" description="Fibronectin type-III" evidence="6">
    <location>
        <begin position="4"/>
        <end position="108"/>
    </location>
</feature>
<dbReference type="Pfam" id="PF09294">
    <property type="entry name" value="Interfer-bind"/>
    <property type="match status" value="1"/>
</dbReference>
<dbReference type="FunFam" id="2.60.40.10:FF:000348">
    <property type="entry name" value="Interleukin 20 receptor subunit alpha"/>
    <property type="match status" value="1"/>
</dbReference>
<dbReference type="GO" id="GO:0004896">
    <property type="term" value="F:cytokine receptor activity"/>
    <property type="evidence" value="ECO:0007669"/>
    <property type="project" value="TreeGrafter"/>
</dbReference>
<protein>
    <recommendedName>
        <fullName evidence="10">Fibronectin type-III domain-containing protein</fullName>
    </recommendedName>
</protein>
<keyword evidence="4" id="KW-0675">Receptor</keyword>
<evidence type="ECO:0000256" key="5">
    <source>
        <dbReference type="SAM" id="SignalP"/>
    </source>
</evidence>
<accession>A0A3B3ZZ23</accession>
<proteinExistence type="inferred from homology"/>
<dbReference type="InterPro" id="IPR015373">
    <property type="entry name" value="Interferon/interleukin_rcp_dom"/>
</dbReference>
<keyword evidence="9" id="KW-1185">Reference proteome</keyword>
<dbReference type="InterPro" id="IPR013783">
    <property type="entry name" value="Ig-like_fold"/>
</dbReference>
<dbReference type="InterPro" id="IPR003961">
    <property type="entry name" value="FN3_dom"/>
</dbReference>
<evidence type="ECO:0000256" key="1">
    <source>
        <dbReference type="ARBA" id="ARBA00005399"/>
    </source>
</evidence>
<reference evidence="8" key="2">
    <citation type="submission" date="2025-09" db="UniProtKB">
        <authorList>
            <consortium name="Ensembl"/>
        </authorList>
    </citation>
    <scope>IDENTIFICATION</scope>
</reference>
<evidence type="ECO:0000313" key="9">
    <source>
        <dbReference type="Proteomes" id="UP000261520"/>
    </source>
</evidence>
<dbReference type="GO" id="GO:0005886">
    <property type="term" value="C:plasma membrane"/>
    <property type="evidence" value="ECO:0007669"/>
    <property type="project" value="TreeGrafter"/>
</dbReference>
<dbReference type="Ensembl" id="ENSPMGT00000010149.1">
    <property type="protein sequence ID" value="ENSPMGP00000009516.1"/>
    <property type="gene ID" value="ENSPMGG00000007885.1"/>
</dbReference>
<dbReference type="InterPro" id="IPR036116">
    <property type="entry name" value="FN3_sf"/>
</dbReference>
<organism evidence="8 9">
    <name type="scientific">Periophthalmus magnuspinnatus</name>
    <dbReference type="NCBI Taxonomy" id="409849"/>
    <lineage>
        <taxon>Eukaryota</taxon>
        <taxon>Metazoa</taxon>
        <taxon>Chordata</taxon>
        <taxon>Craniata</taxon>
        <taxon>Vertebrata</taxon>
        <taxon>Euteleostomi</taxon>
        <taxon>Actinopterygii</taxon>
        <taxon>Neopterygii</taxon>
        <taxon>Teleostei</taxon>
        <taxon>Neoteleostei</taxon>
        <taxon>Acanthomorphata</taxon>
        <taxon>Gobiaria</taxon>
        <taxon>Gobiiformes</taxon>
        <taxon>Gobioidei</taxon>
        <taxon>Gobiidae</taxon>
        <taxon>Oxudercinae</taxon>
        <taxon>Periophthalmus</taxon>
    </lineage>
</organism>
<dbReference type="InterPro" id="IPR050650">
    <property type="entry name" value="Type-II_Cytokine-TF_Rcpt"/>
</dbReference>
<evidence type="ECO:0000256" key="2">
    <source>
        <dbReference type="ARBA" id="ARBA00022729"/>
    </source>
</evidence>
<dbReference type="Pfam" id="PF01108">
    <property type="entry name" value="Tissue_fac"/>
    <property type="match status" value="1"/>
</dbReference>
<comment type="similarity">
    <text evidence="1">Belongs to the type II cytokine receptor family.</text>
</comment>
<feature type="signal peptide" evidence="5">
    <location>
        <begin position="1"/>
        <end position="17"/>
    </location>
</feature>
<evidence type="ECO:0000256" key="4">
    <source>
        <dbReference type="ARBA" id="ARBA00023170"/>
    </source>
</evidence>
<sequence length="520" mass="58370">MWASLFLMLVFCTALSSTPNPTNVTFASENFRNILKWSPGYGTPADTKYSVRYAIYGDSLEKRVHWRTALHCTEISRTWCDLSVETSDLEHGYFAKVRAVSQKRHSKWVETPNRFDPKIETEFGPPHVSLEVDDKYVIISMEGPMRYLPHNHTSQVSMATLYPHMTYNLSIHNTHTGRHFTLSSKQFKYRIVDQGIEYCFSAKTKIEDRHMPSKHHSSERHCIATPKGNTKSFSAWDIECIFYPVLKSSNETELNFNIIVIPVNTFFPKVNMPNSLLPNPSLAPERHRAPRKTSVDYGFVSCNNEGPDRAGAENTVICQIESYRQKQWPIEAASSGGTYASQNSFLQTSPSSVHLPLLSKPVENHHGLSLQKNSETGTLQLQFSQNESSDVIEGASVISSTGYAAQRLRPEQPTNQLDDLPDDYGVLGLSRAEDTEEVGSEEQGDGFLHLDWSPKSRTLIIPGLDLGLGQRDRGGPPNLETVFVRQPSEDEALLGAERIGSGQRETGDFLANWNLIVSDD</sequence>
<dbReference type="AlphaFoldDB" id="A0A3B3ZZ23"/>
<dbReference type="Gene3D" id="2.60.40.10">
    <property type="entry name" value="Immunoglobulins"/>
    <property type="match status" value="2"/>
</dbReference>
<dbReference type="SUPFAM" id="SSF49265">
    <property type="entry name" value="Fibronectin type III"/>
    <property type="match status" value="2"/>
</dbReference>
<evidence type="ECO:0000259" key="7">
    <source>
        <dbReference type="Pfam" id="PF09294"/>
    </source>
</evidence>
<evidence type="ECO:0000259" key="6">
    <source>
        <dbReference type="Pfam" id="PF01108"/>
    </source>
</evidence>
<feature type="domain" description="Interferon/interleukin receptor" evidence="7">
    <location>
        <begin position="121"/>
        <end position="226"/>
    </location>
</feature>
<evidence type="ECO:0000313" key="8">
    <source>
        <dbReference type="Ensembl" id="ENSPMGP00000009516.1"/>
    </source>
</evidence>
<feature type="chain" id="PRO_5017441109" description="Fibronectin type-III domain-containing protein" evidence="5">
    <location>
        <begin position="18"/>
        <end position="520"/>
    </location>
</feature>
<dbReference type="PANTHER" id="PTHR20859">
    <property type="entry name" value="INTERFERON/INTERLEUKIN RECEPTOR"/>
    <property type="match status" value="1"/>
</dbReference>
<evidence type="ECO:0008006" key="10">
    <source>
        <dbReference type="Google" id="ProtNLM"/>
    </source>
</evidence>
<evidence type="ECO:0000256" key="3">
    <source>
        <dbReference type="ARBA" id="ARBA00023157"/>
    </source>
</evidence>
<keyword evidence="2 5" id="KW-0732">Signal</keyword>
<keyword evidence="3" id="KW-1015">Disulfide bond</keyword>
<reference evidence="8" key="1">
    <citation type="submission" date="2025-08" db="UniProtKB">
        <authorList>
            <consortium name="Ensembl"/>
        </authorList>
    </citation>
    <scope>IDENTIFICATION</scope>
</reference>